<organism evidence="1 2">
    <name type="scientific">Roseospira goensis</name>
    <dbReference type="NCBI Taxonomy" id="391922"/>
    <lineage>
        <taxon>Bacteria</taxon>
        <taxon>Pseudomonadati</taxon>
        <taxon>Pseudomonadota</taxon>
        <taxon>Alphaproteobacteria</taxon>
        <taxon>Rhodospirillales</taxon>
        <taxon>Rhodospirillaceae</taxon>
        <taxon>Roseospira</taxon>
    </lineage>
</organism>
<dbReference type="RefSeq" id="WP_184436093.1">
    <property type="nucleotide sequence ID" value="NZ_JACIGI010000023.1"/>
</dbReference>
<dbReference type="EMBL" id="JACIGI010000023">
    <property type="protein sequence ID" value="MBB4286879.1"/>
    <property type="molecule type" value="Genomic_DNA"/>
</dbReference>
<name>A0A7W6S108_9PROT</name>
<reference evidence="1 2" key="1">
    <citation type="submission" date="2020-08" db="EMBL/GenBank/DDBJ databases">
        <title>Genome sequencing of Purple Non-Sulfur Bacteria from various extreme environments.</title>
        <authorList>
            <person name="Mayer M."/>
        </authorList>
    </citation>
    <scope>NUCLEOTIDE SEQUENCE [LARGE SCALE GENOMIC DNA]</scope>
    <source>
        <strain evidence="1 2">JA135</strain>
    </source>
</reference>
<dbReference type="AlphaFoldDB" id="A0A7W6S108"/>
<proteinExistence type="predicted"/>
<protein>
    <submittedName>
        <fullName evidence="1">Uncharacterized protein</fullName>
    </submittedName>
</protein>
<keyword evidence="2" id="KW-1185">Reference proteome</keyword>
<gene>
    <name evidence="1" type="ORF">GGD88_002621</name>
</gene>
<dbReference type="Proteomes" id="UP000555728">
    <property type="component" value="Unassembled WGS sequence"/>
</dbReference>
<evidence type="ECO:0000313" key="1">
    <source>
        <dbReference type="EMBL" id="MBB4286879.1"/>
    </source>
</evidence>
<comment type="caution">
    <text evidence="1">The sequence shown here is derived from an EMBL/GenBank/DDBJ whole genome shotgun (WGS) entry which is preliminary data.</text>
</comment>
<sequence>MADDQTESPIQLRLVSTSLGLKIPYTPIGVSVLSSTYLQFKMGKDTYLYGIGVPIDAGSGALFIGSVATDYFTIRHNAKRQARIPRMHGLEAEIKISGLVVGGYGKIDIDLQVFDEFADKNNPLLKVNRQNQAAEGILAFDLTMSGTLLKFEKKKEQGD</sequence>
<evidence type="ECO:0000313" key="2">
    <source>
        <dbReference type="Proteomes" id="UP000555728"/>
    </source>
</evidence>
<accession>A0A7W6S108</accession>